<evidence type="ECO:0000313" key="8">
    <source>
        <dbReference type="EMBL" id="TEB43435.1"/>
    </source>
</evidence>
<reference evidence="8 10" key="2">
    <citation type="journal article" date="2018" name="Syst. Appl. Microbiol.">
        <title>Flavobacterium circumlabens sp. nov. and Flavobacterium cupreum sp. nov., two psychrotrophic species isolated from Antarctic environmental samples.</title>
        <authorList>
            <person name="Kralova S."/>
            <person name="Busse H.J."/>
            <person name="Svec P."/>
            <person name="Maslanova I."/>
            <person name="Stankova E."/>
            <person name="Bartak M."/>
            <person name="Sedlacek I."/>
        </authorList>
    </citation>
    <scope>NUCLEOTIDE SEQUENCE [LARGE SCALE GENOMIC DNA]</scope>
    <source>
        <strain evidence="8 10">CCM 8828</strain>
    </source>
</reference>
<feature type="domain" description="Glycosyltransferase 2-like" evidence="6">
    <location>
        <begin position="3"/>
        <end position="132"/>
    </location>
</feature>
<accession>A0A4Y7UAJ6</accession>
<reference evidence="7 9" key="1">
    <citation type="journal article" date="2015" name="Stand. Genomic Sci.">
        <title>Genomic Encyclopedia of Bacterial and Archaeal Type Strains, Phase III: the genomes of soil and plant-associated and newly described type strains.</title>
        <authorList>
            <person name="Whitman W.B."/>
            <person name="Woyke T."/>
            <person name="Klenk H.P."/>
            <person name="Zhou Y."/>
            <person name="Lilburn T.G."/>
            <person name="Beck B.J."/>
            <person name="De Vos P."/>
            <person name="Vandamme P."/>
            <person name="Eisen J.A."/>
            <person name="Garrity G."/>
            <person name="Hugenholtz P."/>
            <person name="Kyrpides N.C."/>
        </authorList>
    </citation>
    <scope>NUCLEOTIDE SEQUENCE [LARGE SCALE GENOMIC DNA]</scope>
    <source>
        <strain evidence="7 9">P5626</strain>
    </source>
</reference>
<dbReference type="AlphaFoldDB" id="A0A4Y7UAJ6"/>
<dbReference type="PANTHER" id="PTHR43646:SF2">
    <property type="entry name" value="GLYCOSYLTRANSFERASE 2-LIKE DOMAIN-CONTAINING PROTEIN"/>
    <property type="match status" value="1"/>
</dbReference>
<dbReference type="Proteomes" id="UP000298340">
    <property type="component" value="Unassembled WGS sequence"/>
</dbReference>
<dbReference type="OrthoDB" id="9771846at2"/>
<evidence type="ECO:0000256" key="5">
    <source>
        <dbReference type="ARBA" id="ARBA00023136"/>
    </source>
</evidence>
<evidence type="ECO:0000313" key="7">
    <source>
        <dbReference type="EMBL" id="TCN56401.1"/>
    </source>
</evidence>
<organism evidence="8 10">
    <name type="scientific">Flavobacterium circumlabens</name>
    <dbReference type="NCBI Taxonomy" id="2133765"/>
    <lineage>
        <taxon>Bacteria</taxon>
        <taxon>Pseudomonadati</taxon>
        <taxon>Bacteroidota</taxon>
        <taxon>Flavobacteriia</taxon>
        <taxon>Flavobacteriales</taxon>
        <taxon>Flavobacteriaceae</taxon>
        <taxon>Flavobacterium</taxon>
    </lineage>
</organism>
<keyword evidence="3" id="KW-0328">Glycosyltransferase</keyword>
<evidence type="ECO:0000256" key="3">
    <source>
        <dbReference type="ARBA" id="ARBA00022676"/>
    </source>
</evidence>
<sequence length="263" mass="30249">MISIVIRNKNEAKALENILSVITTQYADDYSEILIVDNYSTDNSVEIALKYNCTVLNIKDFTYGRAINVGIEAAKTKYVLLLSAHAIPVGKSFFKNTLEALADTENVAGIRYINSFENYKRAAKNNFTVFKPLENGLMAACALINKEVWEQFKFNEELDAIEDKEWSERVFNNGFQLLDLNETYFYFIKRSAKANISRYKNETVSEYFLAKKTFPGIMAILGSFFKKVIFTNTGNYFKLLHHDILILKAKFEIRKKLKKKVSN</sequence>
<keyword evidence="5" id="KW-0472">Membrane</keyword>
<keyword evidence="4 8" id="KW-0808">Transferase</keyword>
<evidence type="ECO:0000256" key="2">
    <source>
        <dbReference type="ARBA" id="ARBA00022475"/>
    </source>
</evidence>
<name>A0A4Y7UAJ6_9FLAO</name>
<comment type="caution">
    <text evidence="8">The sequence shown here is derived from an EMBL/GenBank/DDBJ whole genome shotgun (WGS) entry which is preliminary data.</text>
</comment>
<evidence type="ECO:0000256" key="4">
    <source>
        <dbReference type="ARBA" id="ARBA00022679"/>
    </source>
</evidence>
<dbReference type="InterPro" id="IPR001173">
    <property type="entry name" value="Glyco_trans_2-like"/>
</dbReference>
<dbReference type="EMBL" id="SLWA01000005">
    <property type="protein sequence ID" value="TCN56401.1"/>
    <property type="molecule type" value="Genomic_DNA"/>
</dbReference>
<gene>
    <name evidence="8" type="ORF">D0809_14800</name>
    <name evidence="7" type="ORF">EV142_105177</name>
</gene>
<dbReference type="GO" id="GO:0016757">
    <property type="term" value="F:glycosyltransferase activity"/>
    <property type="evidence" value="ECO:0007669"/>
    <property type="project" value="UniProtKB-KW"/>
</dbReference>
<dbReference type="Pfam" id="PF00535">
    <property type="entry name" value="Glycos_transf_2"/>
    <property type="match status" value="1"/>
</dbReference>
<dbReference type="SUPFAM" id="SSF53448">
    <property type="entry name" value="Nucleotide-diphospho-sugar transferases"/>
    <property type="match status" value="1"/>
</dbReference>
<evidence type="ECO:0000313" key="9">
    <source>
        <dbReference type="Proteomes" id="UP000295270"/>
    </source>
</evidence>
<evidence type="ECO:0000259" key="6">
    <source>
        <dbReference type="Pfam" id="PF00535"/>
    </source>
</evidence>
<dbReference type="InterPro" id="IPR029044">
    <property type="entry name" value="Nucleotide-diphossugar_trans"/>
</dbReference>
<comment type="subcellular location">
    <subcellularLocation>
        <location evidence="1">Cell membrane</location>
    </subcellularLocation>
</comment>
<evidence type="ECO:0000256" key="1">
    <source>
        <dbReference type="ARBA" id="ARBA00004236"/>
    </source>
</evidence>
<dbReference type="PANTHER" id="PTHR43646">
    <property type="entry name" value="GLYCOSYLTRANSFERASE"/>
    <property type="match status" value="1"/>
</dbReference>
<protein>
    <submittedName>
        <fullName evidence="7">Glycosyl transferase family 2</fullName>
    </submittedName>
    <submittedName>
        <fullName evidence="8">Glycosyltransferase family 2 protein</fullName>
    </submittedName>
</protein>
<dbReference type="EMBL" id="QWDN01000005">
    <property type="protein sequence ID" value="TEB43435.1"/>
    <property type="molecule type" value="Genomic_DNA"/>
</dbReference>
<dbReference type="Gene3D" id="3.90.550.10">
    <property type="entry name" value="Spore Coat Polysaccharide Biosynthesis Protein SpsA, Chain A"/>
    <property type="match status" value="1"/>
</dbReference>
<keyword evidence="2" id="KW-1003">Cell membrane</keyword>
<dbReference type="GO" id="GO:0005886">
    <property type="term" value="C:plasma membrane"/>
    <property type="evidence" value="ECO:0007669"/>
    <property type="project" value="UniProtKB-SubCell"/>
</dbReference>
<keyword evidence="9" id="KW-1185">Reference proteome</keyword>
<dbReference type="RefSeq" id="WP_132036412.1">
    <property type="nucleotide sequence ID" value="NZ_QWDN01000005.1"/>
</dbReference>
<reference evidence="7" key="3">
    <citation type="submission" date="2019-03" db="EMBL/GenBank/DDBJ databases">
        <authorList>
            <person name="Whitman W."/>
            <person name="Huntemann M."/>
            <person name="Clum A."/>
            <person name="Pillay M."/>
            <person name="Palaniappan K."/>
            <person name="Varghese N."/>
            <person name="Mikhailova N."/>
            <person name="Stamatis D."/>
            <person name="Reddy T."/>
            <person name="Daum C."/>
            <person name="Shapiro N."/>
            <person name="Ivanova N."/>
            <person name="Kyrpides N."/>
            <person name="Woyke T."/>
        </authorList>
    </citation>
    <scope>NUCLEOTIDE SEQUENCE</scope>
    <source>
        <strain evidence="7">P5626</strain>
    </source>
</reference>
<dbReference type="CDD" id="cd00761">
    <property type="entry name" value="Glyco_tranf_GTA_type"/>
    <property type="match status" value="1"/>
</dbReference>
<dbReference type="Proteomes" id="UP000295270">
    <property type="component" value="Unassembled WGS sequence"/>
</dbReference>
<evidence type="ECO:0000313" key="10">
    <source>
        <dbReference type="Proteomes" id="UP000298340"/>
    </source>
</evidence>
<proteinExistence type="predicted"/>